<feature type="domain" description="DUF6438" evidence="2">
    <location>
        <begin position="33"/>
        <end position="149"/>
    </location>
</feature>
<keyword evidence="4" id="KW-1185">Reference proteome</keyword>
<accession>V2UMU6</accession>
<feature type="signal peptide" evidence="1">
    <location>
        <begin position="1"/>
        <end position="18"/>
    </location>
</feature>
<evidence type="ECO:0000313" key="3">
    <source>
        <dbReference type="EMBL" id="ESK56048.1"/>
    </source>
</evidence>
<comment type="caution">
    <text evidence="3">The sequence shown here is derived from an EMBL/GenBank/DDBJ whole genome shotgun (WGS) entry which is preliminary data.</text>
</comment>
<feature type="chain" id="PRO_5004712208" description="DUF6438 domain-containing protein" evidence="1">
    <location>
        <begin position="19"/>
        <end position="160"/>
    </location>
</feature>
<dbReference type="RefSeq" id="WP_018679271.1">
    <property type="nucleotide sequence ID" value="NZ_AYEV01000012.1"/>
</dbReference>
<dbReference type="PATRIC" id="fig|1120928.5.peg.1511"/>
<organism evidence="3 4">
    <name type="scientific">Acinetobacter tjernbergiae DSM 14971 = CIP 107465</name>
    <dbReference type="NCBI Taxonomy" id="1120928"/>
    <lineage>
        <taxon>Bacteria</taxon>
        <taxon>Pseudomonadati</taxon>
        <taxon>Pseudomonadota</taxon>
        <taxon>Gammaproteobacteria</taxon>
        <taxon>Moraxellales</taxon>
        <taxon>Moraxellaceae</taxon>
        <taxon>Acinetobacter</taxon>
    </lineage>
</organism>
<dbReference type="AlphaFoldDB" id="V2UMU6"/>
<dbReference type="PROSITE" id="PS51257">
    <property type="entry name" value="PROKAR_LIPOPROTEIN"/>
    <property type="match status" value="1"/>
</dbReference>
<gene>
    <name evidence="3" type="ORF">F990_01480</name>
</gene>
<evidence type="ECO:0000259" key="2">
    <source>
        <dbReference type="Pfam" id="PF20033"/>
    </source>
</evidence>
<dbReference type="InterPro" id="IPR045497">
    <property type="entry name" value="DUF6438"/>
</dbReference>
<evidence type="ECO:0000256" key="1">
    <source>
        <dbReference type="SAM" id="SignalP"/>
    </source>
</evidence>
<name>V2UMU6_9GAMM</name>
<protein>
    <recommendedName>
        <fullName evidence="2">DUF6438 domain-containing protein</fullName>
    </recommendedName>
</protein>
<dbReference type="STRING" id="202955.GCA_000759995_00981"/>
<dbReference type="eggNOG" id="ENOG50331FC">
    <property type="taxonomic scope" value="Bacteria"/>
</dbReference>
<dbReference type="Proteomes" id="UP000017404">
    <property type="component" value="Unassembled WGS sequence"/>
</dbReference>
<proteinExistence type="predicted"/>
<dbReference type="OrthoDB" id="7172369at2"/>
<sequence length="160" mass="17737">MKKLLLLSFFTFSFLGCASTPQQPQDQDTVQETIRYSSSPCFGACPIYSVEVTPSGEVHFNGKQYTKVTGTQDLTVDISVYKKLQQELKTYRPETGANVKTTGCQQTATDQPSAYFVWIKSDGTTTKLSHYTGCISPANLELNELIDKLPKLIGIDDLVH</sequence>
<reference evidence="3 4" key="1">
    <citation type="submission" date="2013-10" db="EMBL/GenBank/DDBJ databases">
        <title>The Genome Sequence of Acinetobacter tjernbergiae CIP107465.</title>
        <authorList>
            <consortium name="The Broad Institute Genomics Platform"/>
            <consortium name="The Broad Institute Genome Sequencing Center for Infectious Disease"/>
            <person name="Cerqueira G."/>
            <person name="Feldgarden M."/>
            <person name="Courvalin P."/>
            <person name="Grillot-Courvalin C."/>
            <person name="Clermont D."/>
            <person name="Rocha E."/>
            <person name="Yoon E.-J."/>
            <person name="Nemec A."/>
            <person name="Young S.K."/>
            <person name="Zeng Q."/>
            <person name="Gargeya S."/>
            <person name="Fitzgerald M."/>
            <person name="Abouelleil A."/>
            <person name="Alvarado L."/>
            <person name="Berlin A.M."/>
            <person name="Chapman S.B."/>
            <person name="Gainer-Dewar J."/>
            <person name="Goldberg J."/>
            <person name="Gnerre S."/>
            <person name="Griggs A."/>
            <person name="Gujja S."/>
            <person name="Hansen M."/>
            <person name="Howarth C."/>
            <person name="Imamovic A."/>
            <person name="Ireland A."/>
            <person name="Larimer J."/>
            <person name="McCowan C."/>
            <person name="Murphy C."/>
            <person name="Pearson M."/>
            <person name="Poon T.W."/>
            <person name="Priest M."/>
            <person name="Roberts A."/>
            <person name="Saif S."/>
            <person name="Shea T."/>
            <person name="Sykes S."/>
            <person name="Wortman J."/>
            <person name="Nusbaum C."/>
            <person name="Birren B."/>
        </authorList>
    </citation>
    <scope>NUCLEOTIDE SEQUENCE [LARGE SCALE GENOMIC DNA]</scope>
    <source>
        <strain evidence="3 4">CIP 107465</strain>
    </source>
</reference>
<dbReference type="EMBL" id="AYEV01000012">
    <property type="protein sequence ID" value="ESK56048.1"/>
    <property type="molecule type" value="Genomic_DNA"/>
</dbReference>
<keyword evidence="1" id="KW-0732">Signal</keyword>
<evidence type="ECO:0000313" key="4">
    <source>
        <dbReference type="Proteomes" id="UP000017404"/>
    </source>
</evidence>
<dbReference type="Pfam" id="PF20033">
    <property type="entry name" value="DUF6438"/>
    <property type="match status" value="1"/>
</dbReference>